<evidence type="ECO:0000313" key="1">
    <source>
        <dbReference type="EMBL" id="KZS98345.1"/>
    </source>
</evidence>
<proteinExistence type="predicted"/>
<dbReference type="InterPro" id="IPR037045">
    <property type="entry name" value="S8pro/Inhibitor_I9_sf"/>
</dbReference>
<dbReference type="Proteomes" id="UP000076722">
    <property type="component" value="Unassembled WGS sequence"/>
</dbReference>
<dbReference type="OrthoDB" id="5518345at2759"/>
<reference evidence="1 2" key="1">
    <citation type="journal article" date="2016" name="Mol. Biol. Evol.">
        <title>Comparative Genomics of Early-Diverging Mushroom-Forming Fungi Provides Insights into the Origins of Lignocellulose Decay Capabilities.</title>
        <authorList>
            <person name="Nagy L.G."/>
            <person name="Riley R."/>
            <person name="Tritt A."/>
            <person name="Adam C."/>
            <person name="Daum C."/>
            <person name="Floudas D."/>
            <person name="Sun H."/>
            <person name="Yadav J.S."/>
            <person name="Pangilinan J."/>
            <person name="Larsson K.H."/>
            <person name="Matsuura K."/>
            <person name="Barry K."/>
            <person name="Labutti K."/>
            <person name="Kuo R."/>
            <person name="Ohm R.A."/>
            <person name="Bhattacharya S.S."/>
            <person name="Shirouzu T."/>
            <person name="Yoshinaga Y."/>
            <person name="Martin F.M."/>
            <person name="Grigoriev I.V."/>
            <person name="Hibbett D.S."/>
        </authorList>
    </citation>
    <scope>NUCLEOTIDE SEQUENCE [LARGE SCALE GENOMIC DNA]</scope>
    <source>
        <strain evidence="1 2">HHB9708</strain>
    </source>
</reference>
<name>A0A165A155_9AGAM</name>
<evidence type="ECO:0000313" key="2">
    <source>
        <dbReference type="Proteomes" id="UP000076722"/>
    </source>
</evidence>
<dbReference type="SUPFAM" id="SSF54897">
    <property type="entry name" value="Protease propeptides/inhibitors"/>
    <property type="match status" value="1"/>
</dbReference>
<gene>
    <name evidence="1" type="ORF">SISNIDRAFT_140741</name>
</gene>
<accession>A0A165A155</accession>
<dbReference type="Gene3D" id="3.30.70.80">
    <property type="entry name" value="Peptidase S8 propeptide/proteinase inhibitor I9"/>
    <property type="match status" value="1"/>
</dbReference>
<evidence type="ECO:0008006" key="3">
    <source>
        <dbReference type="Google" id="ProtNLM"/>
    </source>
</evidence>
<dbReference type="EMBL" id="KV419395">
    <property type="protein sequence ID" value="KZS98345.1"/>
    <property type="molecule type" value="Genomic_DNA"/>
</dbReference>
<sequence>MSLSSLSSISSHMDEGGEVIRTFNSVILKGLAAKIPDSYLDNFKSLNGDVVDFVEPDQQVHTQ</sequence>
<dbReference type="AlphaFoldDB" id="A0A165A155"/>
<protein>
    <recommendedName>
        <fullName evidence="3">Inhibitor I9 domain-containing protein</fullName>
    </recommendedName>
</protein>
<keyword evidence="2" id="KW-1185">Reference proteome</keyword>
<organism evidence="1 2">
    <name type="scientific">Sistotremastrum niveocremeum HHB9708</name>
    <dbReference type="NCBI Taxonomy" id="1314777"/>
    <lineage>
        <taxon>Eukaryota</taxon>
        <taxon>Fungi</taxon>
        <taxon>Dikarya</taxon>
        <taxon>Basidiomycota</taxon>
        <taxon>Agaricomycotina</taxon>
        <taxon>Agaricomycetes</taxon>
        <taxon>Sistotremastrales</taxon>
        <taxon>Sistotremastraceae</taxon>
        <taxon>Sertulicium</taxon>
        <taxon>Sertulicium niveocremeum</taxon>
    </lineage>
</organism>